<dbReference type="InterPro" id="IPR012132">
    <property type="entry name" value="GMC_OxRdtase"/>
</dbReference>
<feature type="domain" description="Glucose-methanol-choline oxidoreductase N-terminal" evidence="2">
    <location>
        <begin position="30"/>
        <end position="44"/>
    </location>
</feature>
<dbReference type="SUPFAM" id="SSF51905">
    <property type="entry name" value="FAD/NAD(P)-binding domain"/>
    <property type="match status" value="1"/>
</dbReference>
<evidence type="ECO:0000256" key="1">
    <source>
        <dbReference type="ARBA" id="ARBA00010790"/>
    </source>
</evidence>
<dbReference type="Pfam" id="PF00732">
    <property type="entry name" value="GMC_oxred_N"/>
    <property type="match status" value="1"/>
</dbReference>
<reference evidence="3" key="1">
    <citation type="submission" date="2023-03" db="EMBL/GenBank/DDBJ databases">
        <title>Massive genome expansion in bonnet fungi (Mycena s.s.) driven by repeated elements and novel gene families across ecological guilds.</title>
        <authorList>
            <consortium name="Lawrence Berkeley National Laboratory"/>
            <person name="Harder C.B."/>
            <person name="Miyauchi S."/>
            <person name="Viragh M."/>
            <person name="Kuo A."/>
            <person name="Thoen E."/>
            <person name="Andreopoulos B."/>
            <person name="Lu D."/>
            <person name="Skrede I."/>
            <person name="Drula E."/>
            <person name="Henrissat B."/>
            <person name="Morin E."/>
            <person name="Kohler A."/>
            <person name="Barry K."/>
            <person name="LaButti K."/>
            <person name="Morin E."/>
            <person name="Salamov A."/>
            <person name="Lipzen A."/>
            <person name="Mereny Z."/>
            <person name="Hegedus B."/>
            <person name="Baldrian P."/>
            <person name="Stursova M."/>
            <person name="Weitz H."/>
            <person name="Taylor A."/>
            <person name="Grigoriev I.V."/>
            <person name="Nagy L.G."/>
            <person name="Martin F."/>
            <person name="Kauserud H."/>
        </authorList>
    </citation>
    <scope>NUCLEOTIDE SEQUENCE</scope>
    <source>
        <strain evidence="3">CBHHK188m</strain>
    </source>
</reference>
<comment type="caution">
    <text evidence="3">The sequence shown here is derived from an EMBL/GenBank/DDBJ whole genome shotgun (WGS) entry which is preliminary data.</text>
</comment>
<dbReference type="Proteomes" id="UP001215280">
    <property type="component" value="Unassembled WGS sequence"/>
</dbReference>
<dbReference type="InterPro" id="IPR036188">
    <property type="entry name" value="FAD/NAD-bd_sf"/>
</dbReference>
<sequence length="66" mass="6441">NGRATGVEVSLRGGSPLIIEAHRLVVVSGGALGSPLILERSGLGAANVLQAAGIPLLVDLSGAGEN</sequence>
<evidence type="ECO:0000259" key="2">
    <source>
        <dbReference type="PROSITE" id="PS00624"/>
    </source>
</evidence>
<comment type="similarity">
    <text evidence="1">Belongs to the GMC oxidoreductase family.</text>
</comment>
<organism evidence="3 4">
    <name type="scientific">Mycena maculata</name>
    <dbReference type="NCBI Taxonomy" id="230809"/>
    <lineage>
        <taxon>Eukaryota</taxon>
        <taxon>Fungi</taxon>
        <taxon>Dikarya</taxon>
        <taxon>Basidiomycota</taxon>
        <taxon>Agaricomycotina</taxon>
        <taxon>Agaricomycetes</taxon>
        <taxon>Agaricomycetidae</taxon>
        <taxon>Agaricales</taxon>
        <taxon>Marasmiineae</taxon>
        <taxon>Mycenaceae</taxon>
        <taxon>Mycena</taxon>
    </lineage>
</organism>
<keyword evidence="4" id="KW-1185">Reference proteome</keyword>
<gene>
    <name evidence="3" type="ORF">DFH07DRAFT_709892</name>
</gene>
<dbReference type="EMBL" id="JARJLG010000183">
    <property type="protein sequence ID" value="KAJ7731429.1"/>
    <property type="molecule type" value="Genomic_DNA"/>
</dbReference>
<dbReference type="InterPro" id="IPR000172">
    <property type="entry name" value="GMC_OxRdtase_N"/>
</dbReference>
<dbReference type="AlphaFoldDB" id="A0AAD7MUN6"/>
<feature type="non-terminal residue" evidence="3">
    <location>
        <position position="1"/>
    </location>
</feature>
<evidence type="ECO:0000313" key="4">
    <source>
        <dbReference type="Proteomes" id="UP001215280"/>
    </source>
</evidence>
<dbReference type="PANTHER" id="PTHR11552">
    <property type="entry name" value="GLUCOSE-METHANOL-CHOLINE GMC OXIDOREDUCTASE"/>
    <property type="match status" value="1"/>
</dbReference>
<protein>
    <recommendedName>
        <fullName evidence="2">Glucose-methanol-choline oxidoreductase N-terminal domain-containing protein</fullName>
    </recommendedName>
</protein>
<dbReference type="PROSITE" id="PS00624">
    <property type="entry name" value="GMC_OXRED_2"/>
    <property type="match status" value="1"/>
</dbReference>
<proteinExistence type="inferred from homology"/>
<evidence type="ECO:0000313" key="3">
    <source>
        <dbReference type="EMBL" id="KAJ7731429.1"/>
    </source>
</evidence>
<dbReference type="GO" id="GO:0016614">
    <property type="term" value="F:oxidoreductase activity, acting on CH-OH group of donors"/>
    <property type="evidence" value="ECO:0007669"/>
    <property type="project" value="InterPro"/>
</dbReference>
<dbReference type="GO" id="GO:0050660">
    <property type="term" value="F:flavin adenine dinucleotide binding"/>
    <property type="evidence" value="ECO:0007669"/>
    <property type="project" value="InterPro"/>
</dbReference>
<feature type="non-terminal residue" evidence="3">
    <location>
        <position position="66"/>
    </location>
</feature>
<name>A0AAD7MUN6_9AGAR</name>
<dbReference type="Gene3D" id="3.50.50.60">
    <property type="entry name" value="FAD/NAD(P)-binding domain"/>
    <property type="match status" value="1"/>
</dbReference>
<dbReference type="PANTHER" id="PTHR11552:SF78">
    <property type="entry name" value="GLUCOSE-METHANOL-CHOLINE OXIDOREDUCTASE N-TERMINAL DOMAIN-CONTAINING PROTEIN"/>
    <property type="match status" value="1"/>
</dbReference>
<accession>A0AAD7MUN6</accession>